<dbReference type="AlphaFoldDB" id="F8NA59"/>
<dbReference type="Pfam" id="PF13545">
    <property type="entry name" value="HTH_Crp_2"/>
    <property type="match status" value="1"/>
</dbReference>
<dbReference type="GO" id="GO:0006355">
    <property type="term" value="P:regulation of DNA-templated transcription"/>
    <property type="evidence" value="ECO:0007669"/>
    <property type="project" value="InterPro"/>
</dbReference>
<dbReference type="Proteomes" id="UP000002772">
    <property type="component" value="Unassembled WGS sequence"/>
</dbReference>
<dbReference type="InterPro" id="IPR014710">
    <property type="entry name" value="RmlC-like_jellyroll"/>
</dbReference>
<gene>
    <name evidence="5" type="ORF">Premu_0305</name>
</gene>
<dbReference type="PROSITE" id="PS51063">
    <property type="entry name" value="HTH_CRP_2"/>
    <property type="match status" value="1"/>
</dbReference>
<dbReference type="STRING" id="688246.Premu_0305"/>
<sequence>MEQKILDKLCHCPLFANMNPLEIEIALSGVKWSIVRYDAHDIYALANMPYQHLDIILSGTLICRMSSLSGKQVEVSRLRDGNIVAPAFVFSKNNNLPVGVETGTPVTVFRMRKTEFEQLLRDNWQLSMNFMRVLSNINAFLTKRMRVLSLYTVREKVAWLLLERAGEQGSNVIHLLRSRQEIADSFGIQKFSLLRVLAGFQKAGAIKINGREITILDQQKMK</sequence>
<evidence type="ECO:0000313" key="6">
    <source>
        <dbReference type="Proteomes" id="UP000002772"/>
    </source>
</evidence>
<accession>F8NA59</accession>
<dbReference type="GO" id="GO:0003677">
    <property type="term" value="F:DNA binding"/>
    <property type="evidence" value="ECO:0007669"/>
    <property type="project" value="UniProtKB-KW"/>
</dbReference>
<dbReference type="SUPFAM" id="SSF51206">
    <property type="entry name" value="cAMP-binding domain-like"/>
    <property type="match status" value="1"/>
</dbReference>
<dbReference type="SMART" id="SM00100">
    <property type="entry name" value="cNMP"/>
    <property type="match status" value="1"/>
</dbReference>
<evidence type="ECO:0000313" key="5">
    <source>
        <dbReference type="EMBL" id="EGN55789.1"/>
    </source>
</evidence>
<evidence type="ECO:0000256" key="2">
    <source>
        <dbReference type="ARBA" id="ARBA00023125"/>
    </source>
</evidence>
<evidence type="ECO:0000256" key="1">
    <source>
        <dbReference type="ARBA" id="ARBA00023015"/>
    </source>
</evidence>
<keyword evidence="1" id="KW-0805">Transcription regulation</keyword>
<evidence type="ECO:0000259" key="4">
    <source>
        <dbReference type="PROSITE" id="PS51063"/>
    </source>
</evidence>
<keyword evidence="2" id="KW-0238">DNA-binding</keyword>
<reference evidence="6" key="1">
    <citation type="journal article" date="2011" name="Stand. Genomic Sci.">
        <title>Non-contiguous finished genome sequence of the opportunistic oral pathogen Prevotella multisaccharivorax type strain (PPPA20).</title>
        <authorList>
            <person name="Pati A."/>
            <person name="Gronow S."/>
            <person name="Lu M."/>
            <person name="Lapidus A."/>
            <person name="Nolan M."/>
            <person name="Lucas S."/>
            <person name="Hammon N."/>
            <person name="Deshpande S."/>
            <person name="Cheng J.F."/>
            <person name="Tapia R."/>
            <person name="Han C."/>
            <person name="Goodwin L."/>
            <person name="Pitluck S."/>
            <person name="Liolios K."/>
            <person name="Pagani I."/>
            <person name="Mavromatis K."/>
            <person name="Mikhailova N."/>
            <person name="Huntemann M."/>
            <person name="Chen A."/>
            <person name="Palaniappan K."/>
            <person name="Land M."/>
            <person name="Hauser L."/>
            <person name="Detter J.C."/>
            <person name="Brambilla E.M."/>
            <person name="Rohde M."/>
            <person name="Goker M."/>
            <person name="Woyke T."/>
            <person name="Bristow J."/>
            <person name="Eisen J.A."/>
            <person name="Markowitz V."/>
            <person name="Hugenholtz P."/>
            <person name="Kyrpides N.C."/>
            <person name="Klenk H.P."/>
            <person name="Ivanova N."/>
        </authorList>
    </citation>
    <scope>NUCLEOTIDE SEQUENCE [LARGE SCALE GENOMIC DNA]</scope>
    <source>
        <strain evidence="6">DSM 17128</strain>
    </source>
</reference>
<organism evidence="5 6">
    <name type="scientific">Hallella multisaccharivorax DSM 17128</name>
    <dbReference type="NCBI Taxonomy" id="688246"/>
    <lineage>
        <taxon>Bacteria</taxon>
        <taxon>Pseudomonadati</taxon>
        <taxon>Bacteroidota</taxon>
        <taxon>Bacteroidia</taxon>
        <taxon>Bacteroidales</taxon>
        <taxon>Prevotellaceae</taxon>
        <taxon>Hallella</taxon>
    </lineage>
</organism>
<dbReference type="eggNOG" id="COG0664">
    <property type="taxonomic scope" value="Bacteria"/>
</dbReference>
<proteinExistence type="predicted"/>
<dbReference type="InterPro" id="IPR018490">
    <property type="entry name" value="cNMP-bd_dom_sf"/>
</dbReference>
<dbReference type="Gene3D" id="2.60.120.10">
    <property type="entry name" value="Jelly Rolls"/>
    <property type="match status" value="1"/>
</dbReference>
<dbReference type="OrthoDB" id="1116216at2"/>
<dbReference type="InterPro" id="IPR000595">
    <property type="entry name" value="cNMP-bd_dom"/>
</dbReference>
<protein>
    <submittedName>
        <fullName evidence="5">Transcriptional regulator, Crp/Fnr family</fullName>
    </submittedName>
</protein>
<keyword evidence="6" id="KW-1185">Reference proteome</keyword>
<keyword evidence="3" id="KW-0804">Transcription</keyword>
<dbReference type="SUPFAM" id="SSF46785">
    <property type="entry name" value="Winged helix' DNA-binding domain"/>
    <property type="match status" value="1"/>
</dbReference>
<evidence type="ECO:0000256" key="3">
    <source>
        <dbReference type="ARBA" id="ARBA00023163"/>
    </source>
</evidence>
<dbReference type="RefSeq" id="WP_007572548.1">
    <property type="nucleotide sequence ID" value="NZ_BPTS01000001.1"/>
</dbReference>
<dbReference type="Pfam" id="PF00027">
    <property type="entry name" value="cNMP_binding"/>
    <property type="match status" value="1"/>
</dbReference>
<name>F8NA59_9BACT</name>
<feature type="domain" description="HTH crp-type" evidence="4">
    <location>
        <begin position="151"/>
        <end position="219"/>
    </location>
</feature>
<dbReference type="EMBL" id="GL945017">
    <property type="protein sequence ID" value="EGN55789.1"/>
    <property type="molecule type" value="Genomic_DNA"/>
</dbReference>
<dbReference type="InterPro" id="IPR012318">
    <property type="entry name" value="HTH_CRP"/>
</dbReference>
<dbReference type="InterPro" id="IPR036390">
    <property type="entry name" value="WH_DNA-bd_sf"/>
</dbReference>
<dbReference type="HOGENOM" id="CLU_075053_4_1_10"/>